<evidence type="ECO:0000259" key="1">
    <source>
        <dbReference type="Pfam" id="PF00078"/>
    </source>
</evidence>
<dbReference type="Pfam" id="PF05380">
    <property type="entry name" value="Peptidase_A17"/>
    <property type="match status" value="1"/>
</dbReference>
<reference evidence="4" key="2">
    <citation type="submission" date="2016-11" db="UniProtKB">
        <authorList>
            <consortium name="WormBaseParasite"/>
        </authorList>
    </citation>
    <scope>IDENTIFICATION</scope>
</reference>
<dbReference type="InterPro" id="IPR043128">
    <property type="entry name" value="Rev_trsase/Diguanyl_cyclase"/>
</dbReference>
<dbReference type="Pfam" id="PF03564">
    <property type="entry name" value="DUF1759"/>
    <property type="match status" value="1"/>
</dbReference>
<protein>
    <submittedName>
        <fullName evidence="4">DUF1758 domain-containing protein</fullName>
    </submittedName>
</protein>
<dbReference type="SUPFAM" id="SSF56672">
    <property type="entry name" value="DNA/RNA polymerases"/>
    <property type="match status" value="1"/>
</dbReference>
<dbReference type="AlphaFoldDB" id="A0A1I7W0U1"/>
<accession>A0A1I7W0U1</accession>
<feature type="domain" description="Reverse transcriptase" evidence="1">
    <location>
        <begin position="733"/>
        <end position="869"/>
    </location>
</feature>
<dbReference type="Gene3D" id="2.40.70.10">
    <property type="entry name" value="Acid Proteases"/>
    <property type="match status" value="1"/>
</dbReference>
<dbReference type="InterPro" id="IPR008042">
    <property type="entry name" value="Retrotrans_Pao"/>
</dbReference>
<dbReference type="CDD" id="cd01644">
    <property type="entry name" value="RT_pepA17"/>
    <property type="match status" value="1"/>
</dbReference>
<dbReference type="InterPro" id="IPR021109">
    <property type="entry name" value="Peptidase_aspartic_dom_sf"/>
</dbReference>
<sequence>MSSSIIASIQPAKTRLVFFLQEINSLEFESPDPNSSLDQQRILYTTRKQVLADKFDRIQLCVKELEVAYDTWLKYIQTITAAKKREEEEKAYECVTEGEHELFRIMHEGKEALITLTRYKDDAEQKLEQLFKGKSKEQERSIPRPNLTVNLPQLSLPTFNGEPRQWRQFWSSFNAAVHSQTIPEIQKLNYLFSCLRGNALQVVSGYEIAPENYEVIRRLLKNKYGDPSTITTILYNELQAIKRNEKEWMTTIENIERVLRQLEAIGENLEHSSIETTIEIHVTQQVKNSQNPSTFMDTKLTIDKLGQKPRYNPRGTSALSMVRSNSKPLSFAVRNNQHSSQLTVSKRRPCIFCNRDHWDSECDAYPTANGRRNRLKLLKKCLICFKDSHNGERCKIKKQCFYCKALHNSALCDSRSTASSNSLVHSEVKDYHENLQIPPKMDYSASLYNSTNTTRTNTTKETLLLCKEVKVFNPTQPQRQKKALALFDIGSQLSFISQKLSQQLKLTESDKQIMKITPFGMRNPTLCPTASTQLNVQTMENDVIRLHVNVVEHLTNELKVVDTPREIQFQELTNHWKKPDILIGADHFFKFIKLQNVQELSSGHMLVQSKVGPMIAGSGDNTHEMDGRYHVCWPWRDSKQNLSDNYGLCMGRLKNLLKKLQLKSLLQVYHNTIIEQLQAGMIEEVPHNDEVGVIHYLPHHEVWNPNKNTTKLRIVYDASAHQKGYKSLNEVLHRGPVMLPDLVGVLLRFRMMKLVIIADIEKAFLQIGLHPEERNCTRFLWVKNLDEEVSERNIKSYRFKRVPFGVISSPFLLAATLKYHLDHTATSLAFEIKQNLYVDNIILTADDTKEAIYKYHGTKEIFRKASMNVREFLSNDKEFNKQIPEDDLNKTNKETFFGLNWSHDMDTMRLTLKPWSNKRLTKRTILQFIASQYDPLGYLIPIMVRFKLFIQHLWKEKYAWDQSINDTDKEQWKTLISEWPKVVKEIPRFITKNTKSMELHIFTDASKLAYSAAVYIRYIDEESKITKSYLLYAKSRIAPIKDISIPKLELLAILIGVRAGRFVLNQLWCREKCATVWSDAKCALFWVKNESKLLPRFVQKRAEEIRNSHFKLRYLPSYDNPADVATRGIPPTKLHYNRLWWNGPRWLDKDPSQCLTESSVIMQRTRLYKR</sequence>
<keyword evidence="3" id="KW-1185">Reference proteome</keyword>
<organism evidence="3 4">
    <name type="scientific">Loa loa</name>
    <name type="common">Eye worm</name>
    <name type="synonym">Filaria loa</name>
    <dbReference type="NCBI Taxonomy" id="7209"/>
    <lineage>
        <taxon>Eukaryota</taxon>
        <taxon>Metazoa</taxon>
        <taxon>Ecdysozoa</taxon>
        <taxon>Nematoda</taxon>
        <taxon>Chromadorea</taxon>
        <taxon>Rhabditida</taxon>
        <taxon>Spirurina</taxon>
        <taxon>Spiruromorpha</taxon>
        <taxon>Filarioidea</taxon>
        <taxon>Onchocercidae</taxon>
        <taxon>Loa</taxon>
    </lineage>
</organism>
<dbReference type="PANTHER" id="PTHR47331:SF1">
    <property type="entry name" value="GAG-LIKE PROTEIN"/>
    <property type="match status" value="1"/>
</dbReference>
<feature type="domain" description="DUF1758" evidence="2">
    <location>
        <begin position="470"/>
        <end position="616"/>
    </location>
</feature>
<dbReference type="InterPro" id="IPR000477">
    <property type="entry name" value="RT_dom"/>
</dbReference>
<dbReference type="Pfam" id="PF00078">
    <property type="entry name" value="RVT_1"/>
    <property type="match status" value="1"/>
</dbReference>
<evidence type="ECO:0000259" key="2">
    <source>
        <dbReference type="Pfam" id="PF05585"/>
    </source>
</evidence>
<evidence type="ECO:0000313" key="4">
    <source>
        <dbReference type="WBParaSite" id="EN70_84"/>
    </source>
</evidence>
<dbReference type="WBParaSite" id="EN70_84">
    <property type="protein sequence ID" value="EN70_84"/>
    <property type="gene ID" value="EN70_84"/>
</dbReference>
<dbReference type="Pfam" id="PF05585">
    <property type="entry name" value="DUF1758"/>
    <property type="match status" value="1"/>
</dbReference>
<evidence type="ECO:0000313" key="3">
    <source>
        <dbReference type="Proteomes" id="UP000095285"/>
    </source>
</evidence>
<dbReference type="PANTHER" id="PTHR47331">
    <property type="entry name" value="PHD-TYPE DOMAIN-CONTAINING PROTEIN"/>
    <property type="match status" value="1"/>
</dbReference>
<dbReference type="InterPro" id="IPR005312">
    <property type="entry name" value="DUF1759"/>
</dbReference>
<name>A0A1I7W0U1_LOALO</name>
<dbReference type="InterPro" id="IPR043502">
    <property type="entry name" value="DNA/RNA_pol_sf"/>
</dbReference>
<dbReference type="InterPro" id="IPR008737">
    <property type="entry name" value="DUF1758"/>
</dbReference>
<reference evidence="3" key="1">
    <citation type="submission" date="2012-04" db="EMBL/GenBank/DDBJ databases">
        <title>The Genome Sequence of Loa loa.</title>
        <authorList>
            <consortium name="The Broad Institute Genome Sequencing Platform"/>
            <consortium name="Broad Institute Genome Sequencing Center for Infectious Disease"/>
            <person name="Nutman T.B."/>
            <person name="Fink D.L."/>
            <person name="Russ C."/>
            <person name="Young S."/>
            <person name="Zeng Q."/>
            <person name="Gargeya S."/>
            <person name="Alvarado L."/>
            <person name="Berlin A."/>
            <person name="Chapman S.B."/>
            <person name="Chen Z."/>
            <person name="Freedman E."/>
            <person name="Gellesch M."/>
            <person name="Goldberg J."/>
            <person name="Griggs A."/>
            <person name="Gujja S."/>
            <person name="Heilman E.R."/>
            <person name="Heiman D."/>
            <person name="Howarth C."/>
            <person name="Mehta T."/>
            <person name="Neiman D."/>
            <person name="Pearson M."/>
            <person name="Roberts A."/>
            <person name="Saif S."/>
            <person name="Shea T."/>
            <person name="Shenoy N."/>
            <person name="Sisk P."/>
            <person name="Stolte C."/>
            <person name="Sykes S."/>
            <person name="White J."/>
            <person name="Yandava C."/>
            <person name="Haas B."/>
            <person name="Henn M.R."/>
            <person name="Nusbaum C."/>
            <person name="Birren B."/>
        </authorList>
    </citation>
    <scope>NUCLEOTIDE SEQUENCE [LARGE SCALE GENOMIC DNA]</scope>
</reference>
<dbReference type="Gene3D" id="3.30.70.270">
    <property type="match status" value="1"/>
</dbReference>
<dbReference type="Gene3D" id="3.10.10.10">
    <property type="entry name" value="HIV Type 1 Reverse Transcriptase, subunit A, domain 1"/>
    <property type="match status" value="1"/>
</dbReference>
<dbReference type="STRING" id="7209.A0A1I7W0U1"/>
<proteinExistence type="predicted"/>
<dbReference type="Proteomes" id="UP000095285">
    <property type="component" value="Unassembled WGS sequence"/>
</dbReference>